<keyword evidence="2" id="KW-1185">Reference proteome</keyword>
<organism evidence="1 2">
    <name type="scientific">Mycobacterium phage Typha</name>
    <dbReference type="NCBI Taxonomy" id="2517971"/>
    <lineage>
        <taxon>Viruses</taxon>
        <taxon>Duplodnaviria</taxon>
        <taxon>Heunggongvirae</taxon>
        <taxon>Uroviricota</taxon>
        <taxon>Caudoviricetes</taxon>
        <taxon>Typhavirus</taxon>
        <taxon>Typhavirus typha</taxon>
    </lineage>
</organism>
<dbReference type="RefSeq" id="YP_010049752.1">
    <property type="nucleotide sequence ID" value="NC_054393.1"/>
</dbReference>
<protein>
    <submittedName>
        <fullName evidence="1">Uncharacterized protein</fullName>
    </submittedName>
</protein>
<evidence type="ECO:0000313" key="2">
    <source>
        <dbReference type="Proteomes" id="UP000294565"/>
    </source>
</evidence>
<sequence length="254" mass="29224">MDAWNLAPVPSDRLAKLMREVTALNGRHHRPDNGEQRFGVVTMPEGTVFWNRSRWWRTSENGLHQLIVPLWHDDIWHAHYNTREDRVAAAAKCQCYICRALLADPEWVGLWSPDTPEWDGYCCGGGANPGRHEWNCRVLRQWQNTRAARPAMYHCEGPCGKAFPWFDLTTVSQSHTTNGTVWFDTVGLCRECFWQRRMHDNESLLKVFVADLGVNIETLLWVPVDDLPVTPLGVLDPSWQELGFIDRTGDRDGE</sequence>
<dbReference type="EMBL" id="MK494099">
    <property type="protein sequence ID" value="QBP29740.1"/>
    <property type="molecule type" value="Genomic_DNA"/>
</dbReference>
<proteinExistence type="predicted"/>
<gene>
    <name evidence="1" type="primary">85</name>
    <name evidence="1" type="ORF">SEA_TYPHA_85</name>
</gene>
<dbReference type="GeneID" id="63743075"/>
<name>A0A482J6P5_9CAUD</name>
<evidence type="ECO:0000313" key="1">
    <source>
        <dbReference type="EMBL" id="QBP29740.1"/>
    </source>
</evidence>
<accession>A0A482J6P5</accession>
<dbReference type="KEGG" id="vg:63743075"/>
<dbReference type="Proteomes" id="UP000294565">
    <property type="component" value="Segment"/>
</dbReference>
<reference evidence="1 2" key="1">
    <citation type="submission" date="2019-02" db="EMBL/GenBank/DDBJ databases">
        <authorList>
            <person name="Kanzanas C."/>
            <person name="Smith M.A."/>
            <person name="Zack K.M."/>
            <person name="Garlena R.A."/>
            <person name="Russell D.A."/>
            <person name="Pope W.H."/>
            <person name="Jacobs-Sera D."/>
            <person name="Hatfull G.F."/>
        </authorList>
    </citation>
    <scope>NUCLEOTIDE SEQUENCE [LARGE SCALE GENOMIC DNA]</scope>
</reference>